<comment type="caution">
    <text evidence="13">The sequence shown here is derived from an EMBL/GenBank/DDBJ whole genome shotgun (WGS) entry which is preliminary data.</text>
</comment>
<dbReference type="InterPro" id="IPR012340">
    <property type="entry name" value="NA-bd_OB-fold"/>
</dbReference>
<dbReference type="Gene3D" id="2.40.50.140">
    <property type="entry name" value="Nucleic acid-binding proteins"/>
    <property type="match status" value="1"/>
</dbReference>
<evidence type="ECO:0000313" key="13">
    <source>
        <dbReference type="EMBL" id="HIX66066.1"/>
    </source>
</evidence>
<feature type="region of interest" description="Disordered" evidence="11">
    <location>
        <begin position="1065"/>
        <end position="1095"/>
    </location>
</feature>
<dbReference type="Gene3D" id="3.20.20.140">
    <property type="entry name" value="Metal-dependent hydrolases"/>
    <property type="match status" value="1"/>
</dbReference>
<dbReference type="GO" id="GO:0008408">
    <property type="term" value="F:3'-5' exonuclease activity"/>
    <property type="evidence" value="ECO:0007669"/>
    <property type="project" value="InterPro"/>
</dbReference>
<evidence type="ECO:0000256" key="6">
    <source>
        <dbReference type="ARBA" id="ARBA00022695"/>
    </source>
</evidence>
<dbReference type="InterPro" id="IPR016195">
    <property type="entry name" value="Pol/histidinol_Pase-like"/>
</dbReference>
<evidence type="ECO:0000256" key="9">
    <source>
        <dbReference type="ARBA" id="ARBA00025611"/>
    </source>
</evidence>
<keyword evidence="5 13" id="KW-0808">Transferase</keyword>
<dbReference type="InterPro" id="IPR003141">
    <property type="entry name" value="Pol/His_phosphatase_N"/>
</dbReference>
<comment type="similarity">
    <text evidence="2">Belongs to the DNA polymerase type-C family. DnaE subfamily.</text>
</comment>
<dbReference type="EC" id="2.7.7.7" evidence="3"/>
<evidence type="ECO:0000256" key="3">
    <source>
        <dbReference type="ARBA" id="ARBA00012417"/>
    </source>
</evidence>
<evidence type="ECO:0000256" key="5">
    <source>
        <dbReference type="ARBA" id="ARBA00022679"/>
    </source>
</evidence>
<proteinExistence type="inferred from homology"/>
<evidence type="ECO:0000256" key="2">
    <source>
        <dbReference type="ARBA" id="ARBA00009496"/>
    </source>
</evidence>
<dbReference type="CDD" id="cd12113">
    <property type="entry name" value="PHP_PolIIIA_DnaE3"/>
    <property type="match status" value="1"/>
</dbReference>
<dbReference type="GO" id="GO:0003676">
    <property type="term" value="F:nucleic acid binding"/>
    <property type="evidence" value="ECO:0007669"/>
    <property type="project" value="InterPro"/>
</dbReference>
<dbReference type="Pfam" id="PF01336">
    <property type="entry name" value="tRNA_anti-codon"/>
    <property type="match status" value="1"/>
</dbReference>
<dbReference type="InterPro" id="IPR004805">
    <property type="entry name" value="DnaE2/DnaE/PolC"/>
</dbReference>
<keyword evidence="8" id="KW-0239">DNA-directed DNA polymerase</keyword>
<dbReference type="InterPro" id="IPR004365">
    <property type="entry name" value="NA-bd_OB_tRNA"/>
</dbReference>
<dbReference type="Gene3D" id="1.10.10.1600">
    <property type="entry name" value="Bacterial DNA polymerase III alpha subunit, thumb domain"/>
    <property type="match status" value="1"/>
</dbReference>
<evidence type="ECO:0000256" key="7">
    <source>
        <dbReference type="ARBA" id="ARBA00022705"/>
    </source>
</evidence>
<dbReference type="GO" id="GO:0006260">
    <property type="term" value="P:DNA replication"/>
    <property type="evidence" value="ECO:0007669"/>
    <property type="project" value="UniProtKB-KW"/>
</dbReference>
<dbReference type="NCBIfam" id="TIGR00594">
    <property type="entry name" value="polc"/>
    <property type="match status" value="1"/>
</dbReference>
<dbReference type="SUPFAM" id="SSF89550">
    <property type="entry name" value="PHP domain-like"/>
    <property type="match status" value="1"/>
</dbReference>
<dbReference type="Pfam" id="PF17657">
    <property type="entry name" value="DNA_pol3_finger"/>
    <property type="match status" value="1"/>
</dbReference>
<organism evidence="13 14">
    <name type="scientific">Candidatus Anaerotruncus excrementipullorum</name>
    <dbReference type="NCBI Taxonomy" id="2838465"/>
    <lineage>
        <taxon>Bacteria</taxon>
        <taxon>Bacillati</taxon>
        <taxon>Bacillota</taxon>
        <taxon>Clostridia</taxon>
        <taxon>Eubacteriales</taxon>
        <taxon>Oscillospiraceae</taxon>
        <taxon>Anaerotruncus</taxon>
    </lineage>
</organism>
<keyword evidence="6 13" id="KW-0548">Nucleotidyltransferase</keyword>
<comment type="subcellular location">
    <subcellularLocation>
        <location evidence="1">Cytoplasm</location>
    </subcellularLocation>
</comment>
<evidence type="ECO:0000256" key="11">
    <source>
        <dbReference type="SAM" id="MobiDB-lite"/>
    </source>
</evidence>
<comment type="catalytic activity">
    <reaction evidence="10">
        <text>DNA(n) + a 2'-deoxyribonucleoside 5'-triphosphate = DNA(n+1) + diphosphate</text>
        <dbReference type="Rhea" id="RHEA:22508"/>
        <dbReference type="Rhea" id="RHEA-COMP:17339"/>
        <dbReference type="Rhea" id="RHEA-COMP:17340"/>
        <dbReference type="ChEBI" id="CHEBI:33019"/>
        <dbReference type="ChEBI" id="CHEBI:61560"/>
        <dbReference type="ChEBI" id="CHEBI:173112"/>
        <dbReference type="EC" id="2.7.7.7"/>
    </reaction>
</comment>
<dbReference type="NCBIfam" id="NF005298">
    <property type="entry name" value="PRK06826.1"/>
    <property type="match status" value="1"/>
</dbReference>
<comment type="function">
    <text evidence="9">DNA polymerase III is a complex, multichain enzyme responsible for most of the replicative synthesis in bacteria. This DNA polymerase also exhibits 3' to 5' exonuclease activity. The alpha chain is the DNA polymerase.</text>
</comment>
<dbReference type="PANTHER" id="PTHR32294:SF0">
    <property type="entry name" value="DNA POLYMERASE III SUBUNIT ALPHA"/>
    <property type="match status" value="1"/>
</dbReference>
<dbReference type="Pfam" id="PF02811">
    <property type="entry name" value="PHP"/>
    <property type="match status" value="1"/>
</dbReference>
<protein>
    <recommendedName>
        <fullName evidence="4">DNA polymerase III subunit alpha</fullName>
        <ecNumber evidence="3">2.7.7.7</ecNumber>
    </recommendedName>
</protein>
<dbReference type="Proteomes" id="UP000886800">
    <property type="component" value="Unassembled WGS sequence"/>
</dbReference>
<name>A0A9D1WS49_9FIRM</name>
<evidence type="ECO:0000259" key="12">
    <source>
        <dbReference type="SMART" id="SM00481"/>
    </source>
</evidence>
<evidence type="ECO:0000256" key="8">
    <source>
        <dbReference type="ARBA" id="ARBA00022932"/>
    </source>
</evidence>
<dbReference type="SMART" id="SM00481">
    <property type="entry name" value="POLIIIAc"/>
    <property type="match status" value="1"/>
</dbReference>
<feature type="domain" description="Polymerase/histidinol phosphatase N-terminal" evidence="12">
    <location>
        <begin position="7"/>
        <end position="74"/>
    </location>
</feature>
<dbReference type="Gene3D" id="1.10.150.870">
    <property type="match status" value="1"/>
</dbReference>
<evidence type="ECO:0000256" key="4">
    <source>
        <dbReference type="ARBA" id="ARBA00019114"/>
    </source>
</evidence>
<reference evidence="13" key="1">
    <citation type="journal article" date="2021" name="PeerJ">
        <title>Extensive microbial diversity within the chicken gut microbiome revealed by metagenomics and culture.</title>
        <authorList>
            <person name="Gilroy R."/>
            <person name="Ravi A."/>
            <person name="Getino M."/>
            <person name="Pursley I."/>
            <person name="Horton D.L."/>
            <person name="Alikhan N.F."/>
            <person name="Baker D."/>
            <person name="Gharbi K."/>
            <person name="Hall N."/>
            <person name="Watson M."/>
            <person name="Adriaenssens E.M."/>
            <person name="Foster-Nyarko E."/>
            <person name="Jarju S."/>
            <person name="Secka A."/>
            <person name="Antonio M."/>
            <person name="Oren A."/>
            <person name="Chaudhuri R.R."/>
            <person name="La Ragione R."/>
            <person name="Hildebrand F."/>
            <person name="Pallen M.J."/>
        </authorList>
    </citation>
    <scope>NUCLEOTIDE SEQUENCE</scope>
    <source>
        <strain evidence="13">CHK188-5543</strain>
    </source>
</reference>
<dbReference type="CDD" id="cd04485">
    <property type="entry name" value="DnaE_OBF"/>
    <property type="match status" value="1"/>
</dbReference>
<feature type="compositionally biased region" description="Low complexity" evidence="11">
    <location>
        <begin position="1065"/>
        <end position="1081"/>
    </location>
</feature>
<dbReference type="InterPro" id="IPR011708">
    <property type="entry name" value="DNA_pol3_alpha_NTPase_dom"/>
</dbReference>
<dbReference type="EMBL" id="DXES01000163">
    <property type="protein sequence ID" value="HIX66066.1"/>
    <property type="molecule type" value="Genomic_DNA"/>
</dbReference>
<gene>
    <name evidence="13" type="ORF">H9736_07435</name>
</gene>
<dbReference type="PANTHER" id="PTHR32294">
    <property type="entry name" value="DNA POLYMERASE III SUBUNIT ALPHA"/>
    <property type="match status" value="1"/>
</dbReference>
<dbReference type="InterPro" id="IPR004013">
    <property type="entry name" value="PHP_dom"/>
</dbReference>
<dbReference type="InterPro" id="IPR041931">
    <property type="entry name" value="DNA_pol3_alpha_thumb_dom"/>
</dbReference>
<dbReference type="InterPro" id="IPR029460">
    <property type="entry name" value="DNAPol_HHH"/>
</dbReference>
<dbReference type="NCBIfam" id="NF004226">
    <property type="entry name" value="PRK05673.1"/>
    <property type="match status" value="1"/>
</dbReference>
<dbReference type="GO" id="GO:0003887">
    <property type="term" value="F:DNA-directed DNA polymerase activity"/>
    <property type="evidence" value="ECO:0007669"/>
    <property type="project" value="UniProtKB-KW"/>
</dbReference>
<dbReference type="Pfam" id="PF14579">
    <property type="entry name" value="HHH_6"/>
    <property type="match status" value="1"/>
</dbReference>
<dbReference type="AlphaFoldDB" id="A0A9D1WS49"/>
<sequence length="1176" mass="131851">MGMNDFVHLHVHTEYSLLDGACRIQKLVERVKELGQQAVAITDHGVMFGAVDFYKAARQAGIKPVIGCEVYVAPRTRLDKQYKVDSSPYHLVLLCENNQGYQNLIKLVSLAFTEGFYGKPRVDHALLEQYHEGLICLSACLAGELPRMLAQGDYEQAKQTALWYRDLFGPDNYFIEIQDHGIALQRQVLPGLIRLSQETGIGLVATNDAHYIRREDARMQSVLICIQTNTTVDQPGDLEFETEEFYIKSRQEMEALFGGYPQALDNTCRIAQRCNVEFEFGHTKLPYFRAPAGEENAAYFRRLCYEGLRQRYGEHPDQAVVDRLEYELGIVEKMGYVDYYLIVSDFIHYAKSQGIPVGPGRGSGAGSLAAYCIGITGIDPIRYNLLFERFLNPERVSMPDFDVDFCYERRQEVIDYVVRKYGADHVAQIITFGTMAAKMAIRDVGRVLGMGYQQVDAIAKLVPNELKMTLDRALEVSPQLRERYEGEPQVRELLDMARKIEGMPRHASTHAAGVVITRDPVDDYVPLYKAEETMPVTQFTMTTLEELGLLKMDFLGLRTLTVIRYAEQEVQKQQPGFSAAAAPLDDPETFAMLTKGQCVGVFQFESSGMRNVIAQLGPTSIEDLIAVISLYRPGPMESIPTYIRNRHHPELVTYKHPLLKPILEVTYGCIVYQEQVMQICRQLGGYSYGRADLVRRAMSKKKHDVMEKEREAFVAGAVQNGVPQRVANEIFDEMSSFASYAFNKSHAAAYAFVSYQTAYLKCHYPRAFMAALLTSVLENTDKVIEYIGECSRLGIQVLPPDVNASQEGFTVEGEHIRFGLLAVKNIGRGLIRELIAHREAEGPYESFSDFCERMYGREMNKRALESLIKAGALDCVCKNRRQMLEGYERILADVEAAQKQALSGQTSFFDTPGLAPKTQRQLPAVEEFPPQELLAMEKETTGLYISGHPMARFAQMIAQHQCTAIADIVSAEERGSGIQDGAAVRVAAIVNSRKLKATRGGQTMAFVRLEDQSGGMEMLVFPRVLDQYGPLLTEGSVVLIRGKVSMREEEDAKLIADAVWTPESAEPAAARPAPRRPAAAPAAPPPAGQRPAAPSKNHGIYLRLESGQDPALPAVQNLLGIFCPDNAGYLPERVFFYFRDSKKYHPAPRELWVLWNPVLERELKKLLGEENVVFKP</sequence>
<dbReference type="GO" id="GO:0005737">
    <property type="term" value="C:cytoplasm"/>
    <property type="evidence" value="ECO:0007669"/>
    <property type="project" value="UniProtKB-SubCell"/>
</dbReference>
<evidence type="ECO:0000256" key="10">
    <source>
        <dbReference type="ARBA" id="ARBA00049244"/>
    </source>
</evidence>
<dbReference type="Pfam" id="PF07733">
    <property type="entry name" value="DNA_pol3_alpha"/>
    <property type="match status" value="1"/>
</dbReference>
<evidence type="ECO:0000256" key="1">
    <source>
        <dbReference type="ARBA" id="ARBA00004496"/>
    </source>
</evidence>
<accession>A0A9D1WS49</accession>
<keyword evidence="7" id="KW-0235">DNA replication</keyword>
<evidence type="ECO:0000313" key="14">
    <source>
        <dbReference type="Proteomes" id="UP000886800"/>
    </source>
</evidence>
<dbReference type="InterPro" id="IPR040982">
    <property type="entry name" value="DNA_pol3_finger"/>
</dbReference>
<reference evidence="13" key="2">
    <citation type="submission" date="2021-04" db="EMBL/GenBank/DDBJ databases">
        <authorList>
            <person name="Gilroy R."/>
        </authorList>
    </citation>
    <scope>NUCLEOTIDE SEQUENCE</scope>
    <source>
        <strain evidence="13">CHK188-5543</strain>
    </source>
</reference>